<dbReference type="Proteomes" id="UP000077271">
    <property type="component" value="Unassembled WGS sequence"/>
</dbReference>
<keyword evidence="1" id="KW-0472">Membrane</keyword>
<gene>
    <name evidence="2" type="ORF">AWH48_05655</name>
    <name evidence="3" type="ORF">AWH49_08465</name>
</gene>
<name>A0A177KSK8_9BACI</name>
<evidence type="ECO:0000313" key="3">
    <source>
        <dbReference type="EMBL" id="OAH62870.1"/>
    </source>
</evidence>
<dbReference type="STRING" id="29332.AWH48_05655"/>
<evidence type="ECO:0000256" key="1">
    <source>
        <dbReference type="SAM" id="Phobius"/>
    </source>
</evidence>
<keyword evidence="4" id="KW-1185">Reference proteome</keyword>
<organism evidence="2 5">
    <name type="scientific">Domibacillus aminovorans</name>
    <dbReference type="NCBI Taxonomy" id="29332"/>
    <lineage>
        <taxon>Bacteria</taxon>
        <taxon>Bacillati</taxon>
        <taxon>Bacillota</taxon>
        <taxon>Bacilli</taxon>
        <taxon>Bacillales</taxon>
        <taxon>Bacillaceae</taxon>
        <taxon>Domibacillus</taxon>
    </lineage>
</organism>
<reference evidence="4 5" key="1">
    <citation type="submission" date="2016-01" db="EMBL/GenBank/DDBJ databases">
        <title>Investigation of taxonomic status of Bacillus aminovorans.</title>
        <authorList>
            <person name="Verma A."/>
            <person name="Pal Y."/>
            <person name="Krishnamurthi S."/>
        </authorList>
    </citation>
    <scope>NUCLEOTIDE SEQUENCE [LARGE SCALE GENOMIC DNA]</scope>
    <source>
        <strain evidence="3 4">DSM 1314</strain>
        <strain evidence="2 5">DSM 4337</strain>
    </source>
</reference>
<dbReference type="OrthoDB" id="2989824at2"/>
<evidence type="ECO:0008006" key="6">
    <source>
        <dbReference type="Google" id="ProtNLM"/>
    </source>
</evidence>
<feature type="transmembrane region" description="Helical" evidence="1">
    <location>
        <begin position="32"/>
        <end position="48"/>
    </location>
</feature>
<evidence type="ECO:0000313" key="5">
    <source>
        <dbReference type="Proteomes" id="UP000077271"/>
    </source>
</evidence>
<dbReference type="AlphaFoldDB" id="A0A177KSK8"/>
<protein>
    <recommendedName>
        <fullName evidence="6">DUF5668 domain-containing protein</fullName>
    </recommendedName>
</protein>
<feature type="transmembrane region" description="Helical" evidence="1">
    <location>
        <begin position="7"/>
        <end position="26"/>
    </location>
</feature>
<feature type="transmembrane region" description="Helical" evidence="1">
    <location>
        <begin position="109"/>
        <end position="131"/>
    </location>
</feature>
<feature type="transmembrane region" description="Helical" evidence="1">
    <location>
        <begin position="137"/>
        <end position="157"/>
    </location>
</feature>
<keyword evidence="1" id="KW-1133">Transmembrane helix</keyword>
<proteinExistence type="predicted"/>
<keyword evidence="1" id="KW-0812">Transmembrane</keyword>
<evidence type="ECO:0000313" key="4">
    <source>
        <dbReference type="Proteomes" id="UP000076935"/>
    </source>
</evidence>
<dbReference type="Proteomes" id="UP000076935">
    <property type="component" value="Unassembled WGS sequence"/>
</dbReference>
<evidence type="ECO:0000313" key="2">
    <source>
        <dbReference type="EMBL" id="OAH56318.1"/>
    </source>
</evidence>
<feature type="transmembrane region" description="Helical" evidence="1">
    <location>
        <begin position="79"/>
        <end position="97"/>
    </location>
</feature>
<dbReference type="EMBL" id="LQWZ01000023">
    <property type="protein sequence ID" value="OAH56318.1"/>
    <property type="molecule type" value="Genomic_DNA"/>
</dbReference>
<dbReference type="EMBL" id="LQWY01000005">
    <property type="protein sequence ID" value="OAH62870.1"/>
    <property type="molecule type" value="Genomic_DNA"/>
</dbReference>
<sequence length="167" mass="18608">MNGQRIFPGFILIGFGLYFFFQQSAILWVKPYLGWPALLLITGIAFLAEGYKSDGNGILAGTVLTGFGIHFYVIDYLGWWANDTGVFILIIALGFLLQYQKTGSGLFHGILFLTLAAIALFYGTITSWFGLLEEKAFSIWQFWPFILIAAGGYLLFVKKSVGKSSKY</sequence>
<feature type="transmembrane region" description="Helical" evidence="1">
    <location>
        <begin position="55"/>
        <end position="73"/>
    </location>
</feature>
<comment type="caution">
    <text evidence="2">The sequence shown here is derived from an EMBL/GenBank/DDBJ whole genome shotgun (WGS) entry which is preliminary data.</text>
</comment>
<accession>A0A177KSK8</accession>